<dbReference type="EMBL" id="LNYL01000006">
    <property type="protein sequence ID" value="KTD31400.1"/>
    <property type="molecule type" value="Genomic_DNA"/>
</dbReference>
<dbReference type="AlphaFoldDB" id="A0A0W0WGD7"/>
<comment type="caution">
    <text evidence="2">The sequence shown here is derived from an EMBL/GenBank/DDBJ whole genome shotgun (WGS) entry which is preliminary data.</text>
</comment>
<keyword evidence="1" id="KW-0732">Signal</keyword>
<evidence type="ECO:0000256" key="1">
    <source>
        <dbReference type="SAM" id="SignalP"/>
    </source>
</evidence>
<feature type="chain" id="PRO_5006915478" evidence="1">
    <location>
        <begin position="19"/>
        <end position="85"/>
    </location>
</feature>
<sequence length="85" mass="9721">MKKKFLLVLTLMPSLLFADNIQVPYAELAPSKDPHWEQIKAPDYGTWTGSPIIHRAAVPHGWLITTGFHDVTTIFVPDENHEWLK</sequence>
<evidence type="ECO:0000313" key="2">
    <source>
        <dbReference type="EMBL" id="KTD31400.1"/>
    </source>
</evidence>
<protein>
    <submittedName>
        <fullName evidence="2">Uncharacterized protein</fullName>
    </submittedName>
</protein>
<evidence type="ECO:0000313" key="3">
    <source>
        <dbReference type="Proteomes" id="UP000054908"/>
    </source>
</evidence>
<gene>
    <name evidence="2" type="ORF">Lmac_0275</name>
</gene>
<accession>A0A0W0WGD7</accession>
<dbReference type="Proteomes" id="UP000054908">
    <property type="component" value="Unassembled WGS sequence"/>
</dbReference>
<keyword evidence="3" id="KW-1185">Reference proteome</keyword>
<reference evidence="2 3" key="1">
    <citation type="submission" date="2015-11" db="EMBL/GenBank/DDBJ databases">
        <title>Genomic analysis of 38 Legionella species identifies large and diverse effector repertoires.</title>
        <authorList>
            <person name="Burstein D."/>
            <person name="Amaro F."/>
            <person name="Zusman T."/>
            <person name="Lifshitz Z."/>
            <person name="Cohen O."/>
            <person name="Gilbert J.A."/>
            <person name="Pupko T."/>
            <person name="Shuman H.A."/>
            <person name="Segal G."/>
        </authorList>
    </citation>
    <scope>NUCLEOTIDE SEQUENCE [LARGE SCALE GENOMIC DNA]</scope>
    <source>
        <strain evidence="2 3">PX-1-G2-E2</strain>
    </source>
</reference>
<dbReference type="PATRIC" id="fig|466.6.peg.295"/>
<organism evidence="2 3">
    <name type="scientific">Legionella maceachernii</name>
    <dbReference type="NCBI Taxonomy" id="466"/>
    <lineage>
        <taxon>Bacteria</taxon>
        <taxon>Pseudomonadati</taxon>
        <taxon>Pseudomonadota</taxon>
        <taxon>Gammaproteobacteria</taxon>
        <taxon>Legionellales</taxon>
        <taxon>Legionellaceae</taxon>
        <taxon>Legionella</taxon>
    </lineage>
</organism>
<name>A0A0W0WGD7_9GAMM</name>
<proteinExistence type="predicted"/>
<dbReference type="RefSeq" id="WP_058451107.1">
    <property type="nucleotide sequence ID" value="NZ_CAAAIB010000017.1"/>
</dbReference>
<feature type="signal peptide" evidence="1">
    <location>
        <begin position="1"/>
        <end position="18"/>
    </location>
</feature>
<dbReference type="OrthoDB" id="5657123at2"/>